<dbReference type="KEGG" id="pbi:112541064"/>
<evidence type="ECO:0000313" key="2">
    <source>
        <dbReference type="RefSeq" id="XP_025024709.1"/>
    </source>
</evidence>
<keyword evidence="1" id="KW-1185">Reference proteome</keyword>
<dbReference type="OMA" id="RWEISEI"/>
<sequence>MSSQSHRSTLSLKDILDNGFLISASSCSHSPSSSLFLDMNSVPKSELWDSTNYIHNISKGNTLTIKVTESSLGSVKGDLQTSCDSGTSFCKTPFQPSAFDLSNFSANNSKANPIVNTFHDTKSSTPCKEDKASVLTENMILKNSEMSDFVVFKKPLPPPIWEISGIQATLDNTLSLEASLEDTGSLGCMKTDTPSLEVSHFAMPPDPSMKPTDASLAILSADN</sequence>
<organism evidence="1 2">
    <name type="scientific">Python bivittatus</name>
    <name type="common">Burmese python</name>
    <name type="synonym">Python molurus bivittatus</name>
    <dbReference type="NCBI Taxonomy" id="176946"/>
    <lineage>
        <taxon>Eukaryota</taxon>
        <taxon>Metazoa</taxon>
        <taxon>Chordata</taxon>
        <taxon>Craniata</taxon>
        <taxon>Vertebrata</taxon>
        <taxon>Euteleostomi</taxon>
        <taxon>Lepidosauria</taxon>
        <taxon>Squamata</taxon>
        <taxon>Bifurcata</taxon>
        <taxon>Unidentata</taxon>
        <taxon>Episquamata</taxon>
        <taxon>Toxicofera</taxon>
        <taxon>Serpentes</taxon>
        <taxon>Henophidia</taxon>
        <taxon>Pythonidae</taxon>
        <taxon>Python</taxon>
    </lineage>
</organism>
<name>A0A9F5MSW5_PYTBI</name>
<accession>A0A9F5MSW5</accession>
<protein>
    <submittedName>
        <fullName evidence="2">Uncharacterized protein LOC112541064</fullName>
    </submittedName>
</protein>
<evidence type="ECO:0000313" key="1">
    <source>
        <dbReference type="Proteomes" id="UP000695026"/>
    </source>
</evidence>
<reference evidence="2" key="1">
    <citation type="submission" date="2025-08" db="UniProtKB">
        <authorList>
            <consortium name="RefSeq"/>
        </authorList>
    </citation>
    <scope>IDENTIFICATION</scope>
    <source>
        <tissue evidence="2">Liver</tissue>
    </source>
</reference>
<dbReference type="GeneID" id="112541064"/>
<dbReference type="RefSeq" id="XP_025024709.1">
    <property type="nucleotide sequence ID" value="XM_025168941.1"/>
</dbReference>
<proteinExistence type="predicted"/>
<dbReference type="Proteomes" id="UP000695026">
    <property type="component" value="Unplaced"/>
</dbReference>
<dbReference type="OrthoDB" id="9888638at2759"/>
<gene>
    <name evidence="2" type="primary">LOC112541064</name>
</gene>
<dbReference type="AlphaFoldDB" id="A0A9F5MSW5"/>